<reference evidence="2" key="1">
    <citation type="submission" date="2021-02" db="EMBL/GenBank/DDBJ databases">
        <authorList>
            <person name="Nowell W R."/>
        </authorList>
    </citation>
    <scope>NUCLEOTIDE SEQUENCE</scope>
</reference>
<organism evidence="2 3">
    <name type="scientific">Rotaria magnacalcarata</name>
    <dbReference type="NCBI Taxonomy" id="392030"/>
    <lineage>
        <taxon>Eukaryota</taxon>
        <taxon>Metazoa</taxon>
        <taxon>Spiralia</taxon>
        <taxon>Gnathifera</taxon>
        <taxon>Rotifera</taxon>
        <taxon>Eurotatoria</taxon>
        <taxon>Bdelloidea</taxon>
        <taxon>Philodinida</taxon>
        <taxon>Philodinidae</taxon>
        <taxon>Rotaria</taxon>
    </lineage>
</organism>
<proteinExistence type="predicted"/>
<dbReference type="InterPro" id="IPR052560">
    <property type="entry name" value="RdDP_mobile_element"/>
</dbReference>
<evidence type="ECO:0000313" key="2">
    <source>
        <dbReference type="EMBL" id="CAF2261169.1"/>
    </source>
</evidence>
<dbReference type="SUPFAM" id="SSF56672">
    <property type="entry name" value="DNA/RNA polymerases"/>
    <property type="match status" value="1"/>
</dbReference>
<gene>
    <name evidence="2" type="ORF">MBJ925_LOCUS38623</name>
</gene>
<feature type="domain" description="Reverse transcriptase" evidence="1">
    <location>
        <begin position="30"/>
        <end position="264"/>
    </location>
</feature>
<protein>
    <recommendedName>
        <fullName evidence="1">Reverse transcriptase domain-containing protein</fullName>
    </recommendedName>
</protein>
<dbReference type="PROSITE" id="PS50878">
    <property type="entry name" value="RT_POL"/>
    <property type="match status" value="1"/>
</dbReference>
<dbReference type="Pfam" id="PF00078">
    <property type="entry name" value="RVT_1"/>
    <property type="match status" value="1"/>
</dbReference>
<accession>A0A817ADY9</accession>
<sequence>MSSAFDQISNFMIKLLPPSYITCLTNCFNVWRKEGRYPEQWKLAKIVTLNKLKVGAPCLRYWAETNQLIPSEQSGFRPGCLRPARVLSIYQEVDNNIAANIPTLAIYVDYQKVYDIVWHAALIVKLNHLGMPHGLLKFFISCLNDKQAYVVFGEQSSNRFRIFSGHPQGNSLSSYLFIVFHSDLTTVLGANWAHIFADDLNVLIRPPISKNFVPMIEYLEKEGTKVCNQIAAYSGKWKQPINVSKTVAQIFFSQVTKPQINITMNG</sequence>
<comment type="caution">
    <text evidence="2">The sequence shown here is derived from an EMBL/GenBank/DDBJ whole genome shotgun (WGS) entry which is preliminary data.</text>
</comment>
<dbReference type="PANTHER" id="PTHR36688:SF1">
    <property type="entry name" value="ENDONUCLEASE_EXONUCLEASE_PHOSPHATASE DOMAIN-CONTAINING PROTEIN"/>
    <property type="match status" value="1"/>
</dbReference>
<dbReference type="EMBL" id="CAJNRE010021654">
    <property type="protein sequence ID" value="CAF2261169.1"/>
    <property type="molecule type" value="Genomic_DNA"/>
</dbReference>
<dbReference type="InterPro" id="IPR000477">
    <property type="entry name" value="RT_dom"/>
</dbReference>
<name>A0A817ADY9_9BILA</name>
<evidence type="ECO:0000259" key="1">
    <source>
        <dbReference type="PROSITE" id="PS50878"/>
    </source>
</evidence>
<dbReference type="PANTHER" id="PTHR36688">
    <property type="entry name" value="ENDO/EXONUCLEASE/PHOSPHATASE DOMAIN-CONTAINING PROTEIN"/>
    <property type="match status" value="1"/>
</dbReference>
<dbReference type="AlphaFoldDB" id="A0A817ADY9"/>
<dbReference type="Proteomes" id="UP000663824">
    <property type="component" value="Unassembled WGS sequence"/>
</dbReference>
<dbReference type="InterPro" id="IPR043502">
    <property type="entry name" value="DNA/RNA_pol_sf"/>
</dbReference>
<evidence type="ECO:0000313" key="3">
    <source>
        <dbReference type="Proteomes" id="UP000663824"/>
    </source>
</evidence>